<dbReference type="PROSITE" id="PS52016">
    <property type="entry name" value="TONB_DEPENDENT_REC_3"/>
    <property type="match status" value="1"/>
</dbReference>
<reference evidence="5" key="1">
    <citation type="submission" date="2021-08" db="EMBL/GenBank/DDBJ databases">
        <title>Prevotella lacticifex sp. nov., isolated from rumen of cow.</title>
        <authorList>
            <person name="Shinkai T."/>
            <person name="Ikeyama N."/>
            <person name="Kumagai M."/>
            <person name="Ohmori H."/>
            <person name="Sakamoto M."/>
            <person name="Ohkuma M."/>
            <person name="Mitsumori M."/>
        </authorList>
    </citation>
    <scope>NUCLEOTIDE SEQUENCE</scope>
    <source>
        <strain evidence="5">DSM 11371</strain>
    </source>
</reference>
<dbReference type="GO" id="GO:0009279">
    <property type="term" value="C:cell outer membrane"/>
    <property type="evidence" value="ECO:0007669"/>
    <property type="project" value="UniProtKB-SubCell"/>
</dbReference>
<dbReference type="InterPro" id="IPR023996">
    <property type="entry name" value="TonB-dep_OMP_SusC/RagA"/>
</dbReference>
<sequence>MKKKYIKTLTLGMALTCAVPAMAQNRVIQGTVVDEHGEPVIGATVKIPGTKTAVVTDLEGNYTISVPSGSKSVVVSYIGYEDVHTTGGKLQLKENASDLNEVVVVGYGSQKKAHLTGSVATVDMNDVADLSAGGLASTLSGLVNGMSVSGGDARPGESATIYIRDTNSLSDIGSTAQQPLFVIDGYIYPNDVKVGNSSQNLGAEAFNNLDPSEIESISVLKDASAAVYGARAANGVILVTTKKGKMGAPRISYSGTFGITDAVSTPKMLDAYQYGRLYNAIAGADPTNTSLNRTTDLFQADELAAMKNTNYDLLDKYWSSGFTQQHSANISGATDRVSYFGGISYFDQDGNLGKLDYNRWNFRAGVDAKISKWLSASLNVSGDYGKKNKSLVKVVSSNDENDYRALLMRPRYIPESVNGYDIYSYGVSNSSANSIQNYAYDVLQNNGDYSKTMTSNLNINGSLNYDFGWSNVLKGLKLKFSYAKSINTSKNNEYGSSYTLYKMQNRFGSGSHLYTPVGDEDVTSYYDDSNFVSSTIANGNYLSRNMVRTDNYQMNFTVNYDRDFGKHHIGALFSIEKSEAESEYLYGYVSEPYSFTTGQSNSAEGTTNYTTFTRSESGTLSYIGRINYAYSNKYLLEFLLRSDASTKFAPQNYWGTFPSVSAGWVISEEDWMQKAAPWVNFLKVRASFGLTGRDNASPWQWQQIYAQDASGGIVFGTSASTSSSKRITINKNNSAVNTDIHWDKVYKMNLGIDFKTLDNRLGVTFDHYREWNREMLMNIAQTIPGTVGTQSASTNLGELNSWGYEIGLDWNDKIGKNFKYKIGINTGYSDNEVLNMDFEEEYIYRQITRGSRTDVGVWGMQCLGMFRSFQEINEYFEKYNITSYMGLSKDEVRPGMLIYKDVRGTNGLGEPDGIVNKDDDQVCLSTRSSNPYGFTTNLSASYKSFSLTAQLKASWGSYGLLPSMALSPYYSSIDASNMPSFWNVDNMYVYQDITDGSGNVVVAANRDAYYPSLAYTNINAVASSFWRISNTRVTLSRITLAYTVPKAWLSGLGIGIQSARFNVTAQNLLSFYNPYPDNFIDPMCSYGSYPTLRKFTIGVNLSF</sequence>
<name>A0AA37MLC8_SEGBR</name>
<dbReference type="InterPro" id="IPR008969">
    <property type="entry name" value="CarboxyPept-like_regulatory"/>
</dbReference>
<organism evidence="5 6">
    <name type="scientific">Segatella bryantii</name>
    <name type="common">Prevotella bryantii</name>
    <dbReference type="NCBI Taxonomy" id="77095"/>
    <lineage>
        <taxon>Bacteria</taxon>
        <taxon>Pseudomonadati</taxon>
        <taxon>Bacteroidota</taxon>
        <taxon>Bacteroidia</taxon>
        <taxon>Bacteroidales</taxon>
        <taxon>Prevotellaceae</taxon>
        <taxon>Segatella</taxon>
    </lineage>
</organism>
<dbReference type="EMBL" id="BPTR01000001">
    <property type="protein sequence ID" value="GJG27699.1"/>
    <property type="molecule type" value="Genomic_DNA"/>
</dbReference>
<comment type="caution">
    <text evidence="5">The sequence shown here is derived from an EMBL/GenBank/DDBJ whole genome shotgun (WGS) entry which is preliminary data.</text>
</comment>
<keyword evidence="2" id="KW-0998">Cell outer membrane</keyword>
<gene>
    <name evidence="5" type="ORF">PRRU23_13990</name>
</gene>
<dbReference type="GO" id="GO:0015344">
    <property type="term" value="F:siderophore uptake transmembrane transporter activity"/>
    <property type="evidence" value="ECO:0007669"/>
    <property type="project" value="TreeGrafter"/>
</dbReference>
<feature type="chain" id="PRO_5041218122" evidence="3">
    <location>
        <begin position="24"/>
        <end position="1103"/>
    </location>
</feature>
<dbReference type="Pfam" id="PF13715">
    <property type="entry name" value="CarbopepD_reg_2"/>
    <property type="match status" value="1"/>
</dbReference>
<accession>A0AA37MLC8</accession>
<evidence type="ECO:0000256" key="3">
    <source>
        <dbReference type="SAM" id="SignalP"/>
    </source>
</evidence>
<comment type="subcellular location">
    <subcellularLocation>
        <location evidence="2">Cell outer membrane</location>
        <topology evidence="2">Multi-pass membrane protein</topology>
    </subcellularLocation>
</comment>
<feature type="domain" description="TonB-dependent receptor plug" evidence="4">
    <location>
        <begin position="113"/>
        <end position="236"/>
    </location>
</feature>
<dbReference type="Gene3D" id="2.170.130.10">
    <property type="entry name" value="TonB-dependent receptor, plug domain"/>
    <property type="match status" value="1"/>
</dbReference>
<keyword evidence="2" id="KW-0812">Transmembrane</keyword>
<evidence type="ECO:0000313" key="5">
    <source>
        <dbReference type="EMBL" id="GJG27699.1"/>
    </source>
</evidence>
<dbReference type="GO" id="GO:0044718">
    <property type="term" value="P:siderophore transmembrane transport"/>
    <property type="evidence" value="ECO:0007669"/>
    <property type="project" value="TreeGrafter"/>
</dbReference>
<dbReference type="Gene3D" id="2.60.40.1120">
    <property type="entry name" value="Carboxypeptidase-like, regulatory domain"/>
    <property type="match status" value="1"/>
</dbReference>
<keyword evidence="1 3" id="KW-0732">Signal</keyword>
<dbReference type="Proteomes" id="UP000887043">
    <property type="component" value="Unassembled WGS sequence"/>
</dbReference>
<evidence type="ECO:0000256" key="2">
    <source>
        <dbReference type="PROSITE-ProRule" id="PRU01360"/>
    </source>
</evidence>
<dbReference type="InterPro" id="IPR012910">
    <property type="entry name" value="Plug_dom"/>
</dbReference>
<dbReference type="NCBIfam" id="TIGR04056">
    <property type="entry name" value="OMP_RagA_SusC"/>
    <property type="match status" value="1"/>
</dbReference>
<dbReference type="PANTHER" id="PTHR30069:SF29">
    <property type="entry name" value="HEMOGLOBIN AND HEMOGLOBIN-HAPTOGLOBIN-BINDING PROTEIN 1-RELATED"/>
    <property type="match status" value="1"/>
</dbReference>
<dbReference type="InterPro" id="IPR037066">
    <property type="entry name" value="Plug_dom_sf"/>
</dbReference>
<dbReference type="NCBIfam" id="TIGR04057">
    <property type="entry name" value="SusC_RagA_signa"/>
    <property type="match status" value="1"/>
</dbReference>
<dbReference type="PANTHER" id="PTHR30069">
    <property type="entry name" value="TONB-DEPENDENT OUTER MEMBRANE RECEPTOR"/>
    <property type="match status" value="1"/>
</dbReference>
<keyword evidence="2" id="KW-0813">Transport</keyword>
<evidence type="ECO:0000313" key="6">
    <source>
        <dbReference type="Proteomes" id="UP000887043"/>
    </source>
</evidence>
<proteinExistence type="inferred from homology"/>
<dbReference type="AlphaFoldDB" id="A0AA37MLC8"/>
<dbReference type="InterPro" id="IPR023997">
    <property type="entry name" value="TonB-dep_OMP_SusC/RagA_CS"/>
</dbReference>
<dbReference type="RefSeq" id="WP_074802941.1">
    <property type="nucleotide sequence ID" value="NZ_BPTR01000001.1"/>
</dbReference>
<comment type="similarity">
    <text evidence="2">Belongs to the TonB-dependent receptor family.</text>
</comment>
<protein>
    <submittedName>
        <fullName evidence="5">SusC/RagA family TonB-linked outer membrane protein</fullName>
    </submittedName>
</protein>
<dbReference type="SUPFAM" id="SSF56935">
    <property type="entry name" value="Porins"/>
    <property type="match status" value="1"/>
</dbReference>
<dbReference type="InterPro" id="IPR039426">
    <property type="entry name" value="TonB-dep_rcpt-like"/>
</dbReference>
<dbReference type="SUPFAM" id="SSF49464">
    <property type="entry name" value="Carboxypeptidase regulatory domain-like"/>
    <property type="match status" value="1"/>
</dbReference>
<evidence type="ECO:0000256" key="1">
    <source>
        <dbReference type="ARBA" id="ARBA00022729"/>
    </source>
</evidence>
<dbReference type="Pfam" id="PF07715">
    <property type="entry name" value="Plug"/>
    <property type="match status" value="1"/>
</dbReference>
<evidence type="ECO:0000259" key="4">
    <source>
        <dbReference type="Pfam" id="PF07715"/>
    </source>
</evidence>
<feature type="signal peptide" evidence="3">
    <location>
        <begin position="1"/>
        <end position="23"/>
    </location>
</feature>
<keyword evidence="2" id="KW-1134">Transmembrane beta strand</keyword>
<keyword evidence="2" id="KW-0472">Membrane</keyword>